<reference evidence="2 3" key="1">
    <citation type="submission" date="2021-01" db="EMBL/GenBank/DDBJ databases">
        <title>Whole genome shotgun sequence of Actinoplanes humidus NBRC 14915.</title>
        <authorList>
            <person name="Komaki H."/>
            <person name="Tamura T."/>
        </authorList>
    </citation>
    <scope>NUCLEOTIDE SEQUENCE [LARGE SCALE GENOMIC DNA]</scope>
    <source>
        <strain evidence="2 3">NBRC 14915</strain>
    </source>
</reference>
<proteinExistence type="predicted"/>
<evidence type="ECO:0008006" key="4">
    <source>
        <dbReference type="Google" id="ProtNLM"/>
    </source>
</evidence>
<name>A0ABQ4A0A9_9ACTN</name>
<feature type="region of interest" description="Disordered" evidence="1">
    <location>
        <begin position="23"/>
        <end position="49"/>
    </location>
</feature>
<evidence type="ECO:0000313" key="3">
    <source>
        <dbReference type="Proteomes" id="UP000603200"/>
    </source>
</evidence>
<dbReference type="InterPro" id="IPR051917">
    <property type="entry name" value="Transposase-Integrase"/>
</dbReference>
<keyword evidence="3" id="KW-1185">Reference proteome</keyword>
<gene>
    <name evidence="2" type="ORF">Ahu01nite_073740</name>
</gene>
<organism evidence="2 3">
    <name type="scientific">Winogradskya humida</name>
    <dbReference type="NCBI Taxonomy" id="113566"/>
    <lineage>
        <taxon>Bacteria</taxon>
        <taxon>Bacillati</taxon>
        <taxon>Actinomycetota</taxon>
        <taxon>Actinomycetes</taxon>
        <taxon>Micromonosporales</taxon>
        <taxon>Micromonosporaceae</taxon>
        <taxon>Winogradskya</taxon>
    </lineage>
</organism>
<protein>
    <recommendedName>
        <fullName evidence="4">Integrase catalytic domain-containing protein</fullName>
    </recommendedName>
</protein>
<accession>A0ABQ4A0A9</accession>
<evidence type="ECO:0000256" key="1">
    <source>
        <dbReference type="SAM" id="MobiDB-lite"/>
    </source>
</evidence>
<dbReference type="Proteomes" id="UP000603200">
    <property type="component" value="Unassembled WGS sequence"/>
</dbReference>
<sequence>MVEMRRHVEFTAATSMPVYLYDPASPSQRGSTQNTNGLTGMVPKSSNLSVHTPEDLATAAAELNNRPRKILDCETPAQRFTRLLAGAS</sequence>
<comment type="caution">
    <text evidence="2">The sequence shown here is derived from an EMBL/GenBank/DDBJ whole genome shotgun (WGS) entry which is preliminary data.</text>
</comment>
<dbReference type="PANTHER" id="PTHR10948:SF23">
    <property type="entry name" value="TRANSPOSASE INSI FOR INSERTION SEQUENCE ELEMENT IS30A-RELATED"/>
    <property type="match status" value="1"/>
</dbReference>
<dbReference type="PANTHER" id="PTHR10948">
    <property type="entry name" value="TRANSPOSASE"/>
    <property type="match status" value="1"/>
</dbReference>
<feature type="compositionally biased region" description="Polar residues" evidence="1">
    <location>
        <begin position="25"/>
        <end position="49"/>
    </location>
</feature>
<dbReference type="EMBL" id="BOMN01000106">
    <property type="protein sequence ID" value="GIE24272.1"/>
    <property type="molecule type" value="Genomic_DNA"/>
</dbReference>
<evidence type="ECO:0000313" key="2">
    <source>
        <dbReference type="EMBL" id="GIE24272.1"/>
    </source>
</evidence>